<sequence length="162" mass="18177">MEPLMEHGAAPRKVSMRAVKNFIRSLRYDDAEITEDIAHYQELPGGPDYPCGSNSHPPPVAPSLPCTPWTDAEWASLNSLYKLPESFSSFNIPDSEYSDMNKRSELEWLRGSKWFAGVAKVQYQLLPKHFEKACRSPGITLCRDAAAAAPLNVHTNAERSNW</sequence>
<reference evidence="1" key="1">
    <citation type="journal article" date="2020" name="Stud. Mycol.">
        <title>101 Dothideomycetes genomes: a test case for predicting lifestyles and emergence of pathogens.</title>
        <authorList>
            <person name="Haridas S."/>
            <person name="Albert R."/>
            <person name="Binder M."/>
            <person name="Bloem J."/>
            <person name="Labutti K."/>
            <person name="Salamov A."/>
            <person name="Andreopoulos B."/>
            <person name="Baker S."/>
            <person name="Barry K."/>
            <person name="Bills G."/>
            <person name="Bluhm B."/>
            <person name="Cannon C."/>
            <person name="Castanera R."/>
            <person name="Culley D."/>
            <person name="Daum C."/>
            <person name="Ezra D."/>
            <person name="Gonzalez J."/>
            <person name="Henrissat B."/>
            <person name="Kuo A."/>
            <person name="Liang C."/>
            <person name="Lipzen A."/>
            <person name="Lutzoni F."/>
            <person name="Magnuson J."/>
            <person name="Mondo S."/>
            <person name="Nolan M."/>
            <person name="Ohm R."/>
            <person name="Pangilinan J."/>
            <person name="Park H.-J."/>
            <person name="Ramirez L."/>
            <person name="Alfaro M."/>
            <person name="Sun H."/>
            <person name="Tritt A."/>
            <person name="Yoshinaga Y."/>
            <person name="Zwiers L.-H."/>
            <person name="Turgeon B."/>
            <person name="Goodwin S."/>
            <person name="Spatafora J."/>
            <person name="Crous P."/>
            <person name="Grigoriev I."/>
        </authorList>
    </citation>
    <scope>NUCLEOTIDE SEQUENCE</scope>
    <source>
        <strain evidence="1">CBS 107.79</strain>
    </source>
</reference>
<evidence type="ECO:0000313" key="2">
    <source>
        <dbReference type="Proteomes" id="UP000800036"/>
    </source>
</evidence>
<dbReference type="AlphaFoldDB" id="A0A6A5VID4"/>
<name>A0A6A5VID4_9PLEO</name>
<accession>A0A6A5VID4</accession>
<proteinExistence type="predicted"/>
<evidence type="ECO:0000313" key="1">
    <source>
        <dbReference type="EMBL" id="KAF1976410.1"/>
    </source>
</evidence>
<keyword evidence="2" id="KW-1185">Reference proteome</keyword>
<dbReference type="EMBL" id="ML976667">
    <property type="protein sequence ID" value="KAF1976410.1"/>
    <property type="molecule type" value="Genomic_DNA"/>
</dbReference>
<gene>
    <name evidence="1" type="ORF">BU23DRAFT_566071</name>
</gene>
<protein>
    <submittedName>
        <fullName evidence="1">Uncharacterized protein</fullName>
    </submittedName>
</protein>
<dbReference type="Proteomes" id="UP000800036">
    <property type="component" value="Unassembled WGS sequence"/>
</dbReference>
<organism evidence="1 2">
    <name type="scientific">Bimuria novae-zelandiae CBS 107.79</name>
    <dbReference type="NCBI Taxonomy" id="1447943"/>
    <lineage>
        <taxon>Eukaryota</taxon>
        <taxon>Fungi</taxon>
        <taxon>Dikarya</taxon>
        <taxon>Ascomycota</taxon>
        <taxon>Pezizomycotina</taxon>
        <taxon>Dothideomycetes</taxon>
        <taxon>Pleosporomycetidae</taxon>
        <taxon>Pleosporales</taxon>
        <taxon>Massarineae</taxon>
        <taxon>Didymosphaeriaceae</taxon>
        <taxon>Bimuria</taxon>
    </lineage>
</organism>